<keyword evidence="2" id="KW-1185">Reference proteome</keyword>
<dbReference type="AlphaFoldDB" id="A0A397HZX5"/>
<organism evidence="1 2">
    <name type="scientific">Diversispora epigaea</name>
    <dbReference type="NCBI Taxonomy" id="1348612"/>
    <lineage>
        <taxon>Eukaryota</taxon>
        <taxon>Fungi</taxon>
        <taxon>Fungi incertae sedis</taxon>
        <taxon>Mucoromycota</taxon>
        <taxon>Glomeromycotina</taxon>
        <taxon>Glomeromycetes</taxon>
        <taxon>Diversisporales</taxon>
        <taxon>Diversisporaceae</taxon>
        <taxon>Diversispora</taxon>
    </lineage>
</organism>
<accession>A0A397HZX5</accession>
<sequence>MVHLHYRRLEYRRSSFDYFLMSVTVPFNRRVYRSEPNFWSSHVEKSGPFFYNQFRIIFFIRWRCRLIDLFGQQKIYDARAFSLCEKKSAL</sequence>
<dbReference type="Proteomes" id="UP000266861">
    <property type="component" value="Unassembled WGS sequence"/>
</dbReference>
<comment type="caution">
    <text evidence="1">The sequence shown here is derived from an EMBL/GenBank/DDBJ whole genome shotgun (WGS) entry which is preliminary data.</text>
</comment>
<name>A0A397HZX5_9GLOM</name>
<gene>
    <name evidence="1" type="ORF">Glove_293g10</name>
</gene>
<reference evidence="1 2" key="1">
    <citation type="submission" date="2018-08" db="EMBL/GenBank/DDBJ databases">
        <title>Genome and evolution of the arbuscular mycorrhizal fungus Diversispora epigaea (formerly Glomus versiforme) and its bacterial endosymbionts.</title>
        <authorList>
            <person name="Sun X."/>
            <person name="Fei Z."/>
            <person name="Harrison M."/>
        </authorList>
    </citation>
    <scope>NUCLEOTIDE SEQUENCE [LARGE SCALE GENOMIC DNA]</scope>
    <source>
        <strain evidence="1 2">IT104</strain>
    </source>
</reference>
<dbReference type="EMBL" id="PQFF01000267">
    <property type="protein sequence ID" value="RHZ68805.1"/>
    <property type="molecule type" value="Genomic_DNA"/>
</dbReference>
<protein>
    <submittedName>
        <fullName evidence="1">Uncharacterized protein</fullName>
    </submittedName>
</protein>
<evidence type="ECO:0000313" key="2">
    <source>
        <dbReference type="Proteomes" id="UP000266861"/>
    </source>
</evidence>
<proteinExistence type="predicted"/>
<evidence type="ECO:0000313" key="1">
    <source>
        <dbReference type="EMBL" id="RHZ68805.1"/>
    </source>
</evidence>